<keyword evidence="11 13" id="KW-0472">Membrane</keyword>
<protein>
    <recommendedName>
        <fullName evidence="5">ditrans,polycis-polyprenyl diphosphate synthase [(2E,6E)-farnesyldiphosphate specific]</fullName>
        <ecNumber evidence="5">2.5.1.87</ecNumber>
    </recommendedName>
</protein>
<dbReference type="PANTHER" id="PTHR21528">
    <property type="entry name" value="DEHYDRODOLICHYL DIPHOSPHATE SYNTHASE COMPLEX SUBUNIT NUS1"/>
    <property type="match status" value="1"/>
</dbReference>
<keyword evidence="15" id="KW-1185">Reference proteome</keyword>
<evidence type="ECO:0000256" key="1">
    <source>
        <dbReference type="ARBA" id="ARBA00001946"/>
    </source>
</evidence>
<evidence type="ECO:0000256" key="9">
    <source>
        <dbReference type="ARBA" id="ARBA00022842"/>
    </source>
</evidence>
<feature type="transmembrane region" description="Helical" evidence="13">
    <location>
        <begin position="12"/>
        <end position="39"/>
    </location>
</feature>
<gene>
    <name evidence="14" type="ORF">BSTOLATCC_MIC37745</name>
</gene>
<dbReference type="PANTHER" id="PTHR21528:SF0">
    <property type="entry name" value="DEHYDRODOLICHYL DIPHOSPHATE SYNTHASE COMPLEX SUBUNIT NUS1"/>
    <property type="match status" value="1"/>
</dbReference>
<evidence type="ECO:0000256" key="6">
    <source>
        <dbReference type="ARBA" id="ARBA00022679"/>
    </source>
</evidence>
<evidence type="ECO:0000256" key="13">
    <source>
        <dbReference type="SAM" id="Phobius"/>
    </source>
</evidence>
<accession>A0AAU9JA36</accession>
<evidence type="ECO:0000256" key="10">
    <source>
        <dbReference type="ARBA" id="ARBA00022989"/>
    </source>
</evidence>
<keyword evidence="10 13" id="KW-1133">Transmembrane helix</keyword>
<dbReference type="InterPro" id="IPR036424">
    <property type="entry name" value="UPP_synth-like_sf"/>
</dbReference>
<dbReference type="EC" id="2.5.1.87" evidence="5"/>
<evidence type="ECO:0000256" key="7">
    <source>
        <dbReference type="ARBA" id="ARBA00022692"/>
    </source>
</evidence>
<name>A0AAU9JA36_9CILI</name>
<dbReference type="GO" id="GO:0005789">
    <property type="term" value="C:endoplasmic reticulum membrane"/>
    <property type="evidence" value="ECO:0007669"/>
    <property type="project" value="UniProtKB-SubCell"/>
</dbReference>
<evidence type="ECO:0000256" key="4">
    <source>
        <dbReference type="ARBA" id="ARBA00005432"/>
    </source>
</evidence>
<dbReference type="EMBL" id="CAJZBQ010000037">
    <property type="protein sequence ID" value="CAG9324999.1"/>
    <property type="molecule type" value="Genomic_DNA"/>
</dbReference>
<evidence type="ECO:0000256" key="12">
    <source>
        <dbReference type="ARBA" id="ARBA00047353"/>
    </source>
</evidence>
<evidence type="ECO:0000313" key="15">
    <source>
        <dbReference type="Proteomes" id="UP001162131"/>
    </source>
</evidence>
<sequence length="215" mass="25621">MIKKFSQKFLYYLFSFGLLSLIYSWHAICFALRFFWYILYIKIYYKCNEKQFFMTHRLSRVPKHLTVSFQEELPSEKCLQNIVNWCTYLNIEYLTFYSPGFAKKYDLQINEQQITVRFLNTNHGIEQILRITKEISEKCKTINRAELAEKLNRGLPLSELVISIGKGDGMQYKGIPISYISLSELYYLGRFSTHTVIDFYKCLFKYSISEQRVGK</sequence>
<keyword evidence="6" id="KW-0808">Transferase</keyword>
<keyword evidence="8" id="KW-0256">Endoplasmic reticulum</keyword>
<comment type="catalytic activity">
    <reaction evidence="12">
        <text>n isopentenyl diphosphate + (2E,6E)-farnesyl diphosphate = a di-trans,poly-cis-polyprenyl diphosphate + n diphosphate</text>
        <dbReference type="Rhea" id="RHEA:53008"/>
        <dbReference type="Rhea" id="RHEA-COMP:19494"/>
        <dbReference type="ChEBI" id="CHEBI:33019"/>
        <dbReference type="ChEBI" id="CHEBI:128769"/>
        <dbReference type="ChEBI" id="CHEBI:136960"/>
        <dbReference type="ChEBI" id="CHEBI:175763"/>
        <dbReference type="EC" id="2.5.1.87"/>
    </reaction>
</comment>
<evidence type="ECO:0000256" key="5">
    <source>
        <dbReference type="ARBA" id="ARBA00012596"/>
    </source>
</evidence>
<dbReference type="InterPro" id="IPR038887">
    <property type="entry name" value="Nus1/NgBR"/>
</dbReference>
<keyword evidence="7 13" id="KW-0812">Transmembrane</keyword>
<organism evidence="14 15">
    <name type="scientific">Blepharisma stoltei</name>
    <dbReference type="NCBI Taxonomy" id="1481888"/>
    <lineage>
        <taxon>Eukaryota</taxon>
        <taxon>Sar</taxon>
        <taxon>Alveolata</taxon>
        <taxon>Ciliophora</taxon>
        <taxon>Postciliodesmatophora</taxon>
        <taxon>Heterotrichea</taxon>
        <taxon>Heterotrichida</taxon>
        <taxon>Blepharismidae</taxon>
        <taxon>Blepharisma</taxon>
    </lineage>
</organism>
<evidence type="ECO:0000256" key="8">
    <source>
        <dbReference type="ARBA" id="ARBA00022824"/>
    </source>
</evidence>
<dbReference type="GO" id="GO:0045547">
    <property type="term" value="F:ditrans,polycis-polyprenyl diphosphate synthase [(2E,6E)-farnesyl diphosphate specific] activity"/>
    <property type="evidence" value="ECO:0007669"/>
    <property type="project" value="UniProtKB-EC"/>
</dbReference>
<dbReference type="SUPFAM" id="SSF64005">
    <property type="entry name" value="Undecaprenyl diphosphate synthase"/>
    <property type="match status" value="1"/>
</dbReference>
<evidence type="ECO:0000256" key="2">
    <source>
        <dbReference type="ARBA" id="ARBA00004586"/>
    </source>
</evidence>
<dbReference type="AlphaFoldDB" id="A0AAU9JA36"/>
<dbReference type="GO" id="GO:1904423">
    <property type="term" value="C:dehydrodolichyl diphosphate synthase complex"/>
    <property type="evidence" value="ECO:0007669"/>
    <property type="project" value="InterPro"/>
</dbReference>
<reference evidence="14" key="1">
    <citation type="submission" date="2021-09" db="EMBL/GenBank/DDBJ databases">
        <authorList>
            <consortium name="AG Swart"/>
            <person name="Singh M."/>
            <person name="Singh A."/>
            <person name="Seah K."/>
            <person name="Emmerich C."/>
        </authorList>
    </citation>
    <scope>NUCLEOTIDE SEQUENCE</scope>
    <source>
        <strain evidence="14">ATCC30299</strain>
    </source>
</reference>
<keyword evidence="9" id="KW-0460">Magnesium</keyword>
<comment type="subcellular location">
    <subcellularLocation>
        <location evidence="2">Endoplasmic reticulum membrane</location>
    </subcellularLocation>
</comment>
<evidence type="ECO:0000313" key="14">
    <source>
        <dbReference type="EMBL" id="CAG9324999.1"/>
    </source>
</evidence>
<evidence type="ECO:0000256" key="3">
    <source>
        <dbReference type="ARBA" id="ARBA00004922"/>
    </source>
</evidence>
<proteinExistence type="inferred from homology"/>
<dbReference type="Proteomes" id="UP001162131">
    <property type="component" value="Unassembled WGS sequence"/>
</dbReference>
<evidence type="ECO:0000256" key="11">
    <source>
        <dbReference type="ARBA" id="ARBA00023136"/>
    </source>
</evidence>
<comment type="similarity">
    <text evidence="4">Belongs to the UPP synthase family.</text>
</comment>
<comment type="cofactor">
    <cofactor evidence="1">
        <name>Mg(2+)</name>
        <dbReference type="ChEBI" id="CHEBI:18420"/>
    </cofactor>
</comment>
<comment type="caution">
    <text evidence="14">The sequence shown here is derived from an EMBL/GenBank/DDBJ whole genome shotgun (WGS) entry which is preliminary data.</text>
</comment>
<comment type="pathway">
    <text evidence="3">Protein modification; protein glycosylation.</text>
</comment>